<reference evidence="3" key="1">
    <citation type="submission" date="2010-06" db="EMBL/GenBank/DDBJ databases">
        <authorList>
            <person name="Jiang H."/>
            <person name="Abraham K."/>
            <person name="Ali S."/>
            <person name="Alsbrooks S.L."/>
            <person name="Anim B.N."/>
            <person name="Anosike U.S."/>
            <person name="Attaway T."/>
            <person name="Bandaranaike D.P."/>
            <person name="Battles P.K."/>
            <person name="Bell S.N."/>
            <person name="Bell A.V."/>
            <person name="Beltran B."/>
            <person name="Bickham C."/>
            <person name="Bustamante Y."/>
            <person name="Caleb T."/>
            <person name="Canada A."/>
            <person name="Cardenas V."/>
            <person name="Carter K."/>
            <person name="Chacko J."/>
            <person name="Chandrabose M.N."/>
            <person name="Chavez D."/>
            <person name="Chavez A."/>
            <person name="Chen L."/>
            <person name="Chu H.-S."/>
            <person name="Claassen K.J."/>
            <person name="Cockrell R."/>
            <person name="Collins M."/>
            <person name="Cooper J.A."/>
            <person name="Cree A."/>
            <person name="Curry S.M."/>
            <person name="Da Y."/>
            <person name="Dao M.D."/>
            <person name="Das B."/>
            <person name="Davila M.-L."/>
            <person name="Davy-Carroll L."/>
            <person name="Denson S."/>
            <person name="Dinh H."/>
            <person name="Ebong V.E."/>
            <person name="Edwards J.R."/>
            <person name="Egan A."/>
            <person name="El-Daye J."/>
            <person name="Escobedo L."/>
            <person name="Fernandez S."/>
            <person name="Fernando P.R."/>
            <person name="Flagg N."/>
            <person name="Forbes L.D."/>
            <person name="Fowler R.G."/>
            <person name="Fu Q."/>
            <person name="Gabisi R.A."/>
            <person name="Ganer J."/>
            <person name="Garbino Pronczuk A."/>
            <person name="Garcia R.M."/>
            <person name="Garner T."/>
            <person name="Garrett T.E."/>
            <person name="Gonzalez D.A."/>
            <person name="Hamid H."/>
            <person name="Hawkins E.S."/>
            <person name="Hirani K."/>
            <person name="Hogues M.E."/>
            <person name="Hollins B."/>
            <person name="Hsiao C.-H."/>
            <person name="Jabil R."/>
            <person name="James M.L."/>
            <person name="Jhangiani S.N."/>
            <person name="Johnson B."/>
            <person name="Johnson Q."/>
            <person name="Joshi V."/>
            <person name="Kalu J.B."/>
            <person name="Kam C."/>
            <person name="Kashfia A."/>
            <person name="Keebler J."/>
            <person name="Kisamo H."/>
            <person name="Kovar C.L."/>
            <person name="Lago L.A."/>
            <person name="Lai C.-Y."/>
            <person name="Laidlaw J."/>
            <person name="Lara F."/>
            <person name="Le T.-K."/>
            <person name="Lee S.L."/>
            <person name="Legall F.H."/>
            <person name="Lemon S.J."/>
            <person name="Lewis L.R."/>
            <person name="Li B."/>
            <person name="Liu Y."/>
            <person name="Liu Y.-S."/>
            <person name="Lopez J."/>
            <person name="Lozado R.J."/>
            <person name="Lu J."/>
            <person name="Madu R.C."/>
            <person name="Maheshwari M."/>
            <person name="Maheshwari R."/>
            <person name="Malloy K."/>
            <person name="Martinez E."/>
            <person name="Mathew T."/>
            <person name="Mercado I.C."/>
            <person name="Mercado C."/>
            <person name="Meyer B."/>
            <person name="Montgomery K."/>
            <person name="Morgan M.B."/>
            <person name="Munidasa M."/>
            <person name="Nazareth L.V."/>
            <person name="Nelson J."/>
            <person name="Ng B.M."/>
            <person name="Nguyen N.B."/>
            <person name="Nguyen P.Q."/>
            <person name="Nguyen T."/>
            <person name="Obregon M."/>
            <person name="Okwuonu G.O."/>
            <person name="Onwere C.G."/>
            <person name="Orozco G."/>
            <person name="Parra A."/>
            <person name="Patel S."/>
            <person name="Patil S."/>
            <person name="Perez A."/>
            <person name="Perez Y."/>
            <person name="Pham C."/>
            <person name="Primus E.L."/>
            <person name="Pu L.-L."/>
            <person name="Puazo M."/>
            <person name="Qin X."/>
            <person name="Quiroz J.B."/>
            <person name="Reese J."/>
            <person name="Richards S."/>
            <person name="Rives C.M."/>
            <person name="Robberts R."/>
            <person name="Ruiz S.J."/>
            <person name="Ruiz M.J."/>
            <person name="Santibanez J."/>
            <person name="Schneider B.W."/>
            <person name="Sisson I."/>
            <person name="Smith M."/>
            <person name="Sodergren E."/>
            <person name="Song X.-Z."/>
            <person name="Song B.B."/>
            <person name="Summersgill H."/>
            <person name="Thelus R."/>
            <person name="Thornton R.D."/>
            <person name="Trejos Z.Y."/>
            <person name="Usmani K."/>
            <person name="Vattathil S."/>
            <person name="Villasana D."/>
            <person name="Walker D.L."/>
            <person name="Wang S."/>
            <person name="Wang K."/>
            <person name="White C.S."/>
            <person name="Williams A.C."/>
            <person name="Williamson J."/>
            <person name="Wilson K."/>
            <person name="Woghiren I.O."/>
            <person name="Woodworth J.R."/>
            <person name="Worley K.C."/>
            <person name="Wright R.A."/>
            <person name="Wu W."/>
            <person name="Young L."/>
            <person name="Zhang L."/>
            <person name="Zhang J."/>
            <person name="Zhu Y."/>
            <person name="Muzny D.M."/>
            <person name="Weinstock G."/>
            <person name="Gibbs R.A."/>
        </authorList>
    </citation>
    <scope>NUCLEOTIDE SEQUENCE [LARGE SCALE GENOMIC DNA]</scope>
    <source>
        <strain evidence="3">LSR1</strain>
    </source>
</reference>
<reference evidence="2" key="2">
    <citation type="submission" date="2022-06" db="UniProtKB">
        <authorList>
            <consortium name="EnsemblMetazoa"/>
        </authorList>
    </citation>
    <scope>IDENTIFICATION</scope>
</reference>
<dbReference type="Pfam" id="PF00646">
    <property type="entry name" value="F-box"/>
    <property type="match status" value="1"/>
</dbReference>
<dbReference type="KEGG" id="api:103311005"/>
<keyword evidence="3" id="KW-1185">Reference proteome</keyword>
<proteinExistence type="predicted"/>
<feature type="domain" description="F-box" evidence="1">
    <location>
        <begin position="62"/>
        <end position="109"/>
    </location>
</feature>
<dbReference type="InterPro" id="IPR036047">
    <property type="entry name" value="F-box-like_dom_sf"/>
</dbReference>
<dbReference type="Gene3D" id="1.20.1280.50">
    <property type="match status" value="1"/>
</dbReference>
<dbReference type="PROSITE" id="PS50181">
    <property type="entry name" value="FBOX"/>
    <property type="match status" value="1"/>
</dbReference>
<dbReference type="GeneID" id="103311005"/>
<dbReference type="SMART" id="SM00256">
    <property type="entry name" value="FBOX"/>
    <property type="match status" value="1"/>
</dbReference>
<dbReference type="EnsemblMetazoa" id="XM_016808927.2">
    <property type="protein sequence ID" value="XP_016664416.1"/>
    <property type="gene ID" value="LOC103311005"/>
</dbReference>
<dbReference type="Proteomes" id="UP000007819">
    <property type="component" value="Chromosome X"/>
</dbReference>
<dbReference type="SUPFAM" id="SSF81383">
    <property type="entry name" value="F-box domain"/>
    <property type="match status" value="1"/>
</dbReference>
<dbReference type="AlphaFoldDB" id="A0A8R2D733"/>
<accession>A0A8R2D733</accession>
<evidence type="ECO:0000313" key="3">
    <source>
        <dbReference type="Proteomes" id="UP000007819"/>
    </source>
</evidence>
<organism evidence="2 3">
    <name type="scientific">Acyrthosiphon pisum</name>
    <name type="common">Pea aphid</name>
    <dbReference type="NCBI Taxonomy" id="7029"/>
    <lineage>
        <taxon>Eukaryota</taxon>
        <taxon>Metazoa</taxon>
        <taxon>Ecdysozoa</taxon>
        <taxon>Arthropoda</taxon>
        <taxon>Hexapoda</taxon>
        <taxon>Insecta</taxon>
        <taxon>Pterygota</taxon>
        <taxon>Neoptera</taxon>
        <taxon>Paraneoptera</taxon>
        <taxon>Hemiptera</taxon>
        <taxon>Sternorrhyncha</taxon>
        <taxon>Aphidomorpha</taxon>
        <taxon>Aphidoidea</taxon>
        <taxon>Aphididae</taxon>
        <taxon>Macrosiphini</taxon>
        <taxon>Acyrthosiphon</taxon>
    </lineage>
</organism>
<sequence>MNIDCTMTKLDDMNIDGENSKLNERLNNMNIDCTITKSGDMNIDGEKTEIMSPSKLNESEPYDIFKQLPLEIINKIVLQLDFNDILNLKLVNKNWRCVYLNQNEIWARICKNLNIRAIDYNRCLNDRARHDSECIVYAEIISKKLFGPVCDDWLTFNHYITIVENMKNNHFPFIIIPRRRFNQSYYTDDYIVNINYYYRKPIEILILNGANKPIERRILPLFNLLREFIKKCFLKKYPLKVIGNKRFLVLEICSIIFVYSIKNTEFNKKFFKVIQKSVDYGLNKDDFNEEFLIDHCDTKFDLYDNKLALVHPATSTLFVTDLSTKEIYKELQFSSRGCIVDSMKYSDYRLMIGITKPKKNNFEAAEHLAILHQFNRCTENNRLKIPLLGPVTQFKVIGNCIGIENRGSTTPFITLKNNSVLKIFWLKCDTFSFDCTRNYIYYNVNQSIFQYDILKSMLFESEVVKKIAVDEISNLFPLTSLNDRFLLVRSTHPNSYEIIDVKEHVSIRTIHLTPGYLLVHVGKLCMIFSNSYKIMVVAFN</sequence>
<name>A0A8R2D733_ACYPI</name>
<dbReference type="RefSeq" id="XP_016664416.1">
    <property type="nucleotide sequence ID" value="XM_016808927.2"/>
</dbReference>
<evidence type="ECO:0000259" key="1">
    <source>
        <dbReference type="PROSITE" id="PS50181"/>
    </source>
</evidence>
<evidence type="ECO:0000313" key="2">
    <source>
        <dbReference type="EnsemblMetazoa" id="XP_016664416.1"/>
    </source>
</evidence>
<protein>
    <recommendedName>
        <fullName evidence="1">F-box domain-containing protein</fullName>
    </recommendedName>
</protein>
<dbReference type="OrthoDB" id="6583830at2759"/>
<dbReference type="InterPro" id="IPR001810">
    <property type="entry name" value="F-box_dom"/>
</dbReference>